<keyword evidence="2" id="KW-1185">Reference proteome</keyword>
<gene>
    <name evidence="1" type="ORF">AVEN_35546_1</name>
</gene>
<dbReference type="EMBL" id="BGPR01153549">
    <property type="protein sequence ID" value="GBL68217.1"/>
    <property type="molecule type" value="Genomic_DNA"/>
</dbReference>
<organism evidence="1 2">
    <name type="scientific">Araneus ventricosus</name>
    <name type="common">Orbweaver spider</name>
    <name type="synonym">Epeira ventricosa</name>
    <dbReference type="NCBI Taxonomy" id="182803"/>
    <lineage>
        <taxon>Eukaryota</taxon>
        <taxon>Metazoa</taxon>
        <taxon>Ecdysozoa</taxon>
        <taxon>Arthropoda</taxon>
        <taxon>Chelicerata</taxon>
        <taxon>Arachnida</taxon>
        <taxon>Araneae</taxon>
        <taxon>Araneomorphae</taxon>
        <taxon>Entelegynae</taxon>
        <taxon>Araneoidea</taxon>
        <taxon>Araneidae</taxon>
        <taxon>Araneus</taxon>
    </lineage>
</organism>
<evidence type="ECO:0000313" key="2">
    <source>
        <dbReference type="Proteomes" id="UP000499080"/>
    </source>
</evidence>
<sequence length="107" mass="12079">MRAILTNLVVSNHSRWRTTPELASSFDFRTAPMGGRFNATGPMDDGSSVESAEPAYSAKIVNKFLLKLRGFCYPLERSGTAYFGDYTTIFRTFPLNIEFILKRLCAR</sequence>
<reference evidence="1 2" key="1">
    <citation type="journal article" date="2019" name="Sci. Rep.">
        <title>Orb-weaving spider Araneus ventricosus genome elucidates the spidroin gene catalogue.</title>
        <authorList>
            <person name="Kono N."/>
            <person name="Nakamura H."/>
            <person name="Ohtoshi R."/>
            <person name="Moran D.A.P."/>
            <person name="Shinohara A."/>
            <person name="Yoshida Y."/>
            <person name="Fujiwara M."/>
            <person name="Mori M."/>
            <person name="Tomita M."/>
            <person name="Arakawa K."/>
        </authorList>
    </citation>
    <scope>NUCLEOTIDE SEQUENCE [LARGE SCALE GENOMIC DNA]</scope>
</reference>
<dbReference type="AlphaFoldDB" id="A0A4Y1ZVM7"/>
<protein>
    <submittedName>
        <fullName evidence="1">Uncharacterized protein</fullName>
    </submittedName>
</protein>
<evidence type="ECO:0000313" key="1">
    <source>
        <dbReference type="EMBL" id="GBL68217.1"/>
    </source>
</evidence>
<proteinExistence type="predicted"/>
<dbReference type="Proteomes" id="UP000499080">
    <property type="component" value="Unassembled WGS sequence"/>
</dbReference>
<accession>A0A4Y1ZVM7</accession>
<name>A0A4Y1ZVM7_ARAVE</name>
<comment type="caution">
    <text evidence="1">The sequence shown here is derived from an EMBL/GenBank/DDBJ whole genome shotgun (WGS) entry which is preliminary data.</text>
</comment>